<reference evidence="4" key="1">
    <citation type="journal article" date="2014" name="Proc. Natl. Acad. Sci. U.S.A.">
        <title>Extensive sampling of basidiomycete genomes demonstrates inadequacy of the white-rot/brown-rot paradigm for wood decay fungi.</title>
        <authorList>
            <person name="Riley R."/>
            <person name="Salamov A.A."/>
            <person name="Brown D.W."/>
            <person name="Nagy L.G."/>
            <person name="Floudas D."/>
            <person name="Held B.W."/>
            <person name="Levasseur A."/>
            <person name="Lombard V."/>
            <person name="Morin E."/>
            <person name="Otillar R."/>
            <person name="Lindquist E.A."/>
            <person name="Sun H."/>
            <person name="LaButti K.M."/>
            <person name="Schmutz J."/>
            <person name="Jabbour D."/>
            <person name="Luo H."/>
            <person name="Baker S.E."/>
            <person name="Pisabarro A.G."/>
            <person name="Walton J.D."/>
            <person name="Blanchette R.A."/>
            <person name="Henrissat B."/>
            <person name="Martin F."/>
            <person name="Cullen D."/>
            <person name="Hibbett D.S."/>
            <person name="Grigoriev I.V."/>
        </authorList>
    </citation>
    <scope>NUCLEOTIDE SEQUENCE [LARGE SCALE GENOMIC DNA]</scope>
    <source>
        <strain evidence="4">MUCL 33604</strain>
    </source>
</reference>
<dbReference type="SUPFAM" id="SSF56112">
    <property type="entry name" value="Protein kinase-like (PK-like)"/>
    <property type="match status" value="1"/>
</dbReference>
<feature type="compositionally biased region" description="Basic and acidic residues" evidence="1">
    <location>
        <begin position="131"/>
        <end position="142"/>
    </location>
</feature>
<dbReference type="Pfam" id="PF17667">
    <property type="entry name" value="Pkinase_fungal"/>
    <property type="match status" value="1"/>
</dbReference>
<dbReference type="Gene3D" id="1.10.510.10">
    <property type="entry name" value="Transferase(Phosphotransferase) domain 1"/>
    <property type="match status" value="1"/>
</dbReference>
<evidence type="ECO:0000313" key="4">
    <source>
        <dbReference type="Proteomes" id="UP000027265"/>
    </source>
</evidence>
<evidence type="ECO:0000313" key="3">
    <source>
        <dbReference type="EMBL" id="KDQ59752.1"/>
    </source>
</evidence>
<feature type="compositionally biased region" description="Basic and acidic residues" evidence="1">
    <location>
        <begin position="292"/>
        <end position="303"/>
    </location>
</feature>
<dbReference type="PANTHER" id="PTHR38248:SF2">
    <property type="entry name" value="FUNK1 11"/>
    <property type="match status" value="1"/>
</dbReference>
<evidence type="ECO:0000256" key="1">
    <source>
        <dbReference type="SAM" id="MobiDB-lite"/>
    </source>
</evidence>
<keyword evidence="4" id="KW-1185">Reference proteome</keyword>
<feature type="compositionally biased region" description="Acidic residues" evidence="1">
    <location>
        <begin position="639"/>
        <end position="653"/>
    </location>
</feature>
<dbReference type="InParanoid" id="A0A067Q8C3"/>
<feature type="domain" description="Fungal-type protein kinase" evidence="2">
    <location>
        <begin position="302"/>
        <end position="531"/>
    </location>
</feature>
<feature type="region of interest" description="Disordered" evidence="1">
    <location>
        <begin position="703"/>
        <end position="769"/>
    </location>
</feature>
<gene>
    <name evidence="3" type="ORF">JAAARDRAFT_56722</name>
</gene>
<feature type="region of interest" description="Disordered" evidence="1">
    <location>
        <begin position="123"/>
        <end position="142"/>
    </location>
</feature>
<dbReference type="PANTHER" id="PTHR38248">
    <property type="entry name" value="FUNK1 6"/>
    <property type="match status" value="1"/>
</dbReference>
<dbReference type="AlphaFoldDB" id="A0A067Q8C3"/>
<dbReference type="OrthoDB" id="2801804at2759"/>
<evidence type="ECO:0000259" key="2">
    <source>
        <dbReference type="Pfam" id="PF17667"/>
    </source>
</evidence>
<dbReference type="InterPro" id="IPR011009">
    <property type="entry name" value="Kinase-like_dom_sf"/>
</dbReference>
<feature type="compositionally biased region" description="Acidic residues" evidence="1">
    <location>
        <begin position="276"/>
        <end position="291"/>
    </location>
</feature>
<protein>
    <recommendedName>
        <fullName evidence="2">Fungal-type protein kinase domain-containing protein</fullName>
    </recommendedName>
</protein>
<proteinExistence type="predicted"/>
<name>A0A067Q8C3_9AGAM</name>
<dbReference type="HOGENOM" id="CLU_006410_3_2_1"/>
<feature type="compositionally biased region" description="Polar residues" evidence="1">
    <location>
        <begin position="752"/>
        <end position="769"/>
    </location>
</feature>
<dbReference type="Proteomes" id="UP000027265">
    <property type="component" value="Unassembled WGS sequence"/>
</dbReference>
<feature type="region of interest" description="Disordered" evidence="1">
    <location>
        <begin position="267"/>
        <end position="303"/>
    </location>
</feature>
<dbReference type="InterPro" id="IPR040976">
    <property type="entry name" value="Pkinase_fungal"/>
</dbReference>
<dbReference type="EMBL" id="KL197715">
    <property type="protein sequence ID" value="KDQ59752.1"/>
    <property type="molecule type" value="Genomic_DNA"/>
</dbReference>
<feature type="region of interest" description="Disordered" evidence="1">
    <location>
        <begin position="637"/>
        <end position="660"/>
    </location>
</feature>
<sequence>MSHQFIPYSLERFLQDFVPEPIDSDGNPRLPPDFSLAFAEMMTDCLEPLMYQSFIDCVANANICPGFAFAKTESLYALDDEGQKKVDVCLFKLADVANADEKQRPDCSNQALHVEFKTSKNNAATAGDPFQDGKEPFESDTQTRVDARGQIISYASELGLRQHRVFFFTFMILGTDARLIRWDRAGAAVTERFNYRKDPSLAVFLWRFSQLSMEQQGYDLTATRIDPTHPLIQSALEKHVPPYQAHAQEFFREAVSSAWPVYKVVVDHHPSPTQPEDGELEDDLEGGEDDLTPTKEENRASGDSELREYIIGKPKFKAGGMTGRATRGYVALDVKTEQFVWLKDVWRIGSLHKEGDIIQELNRKEVRNVPTLVCHGDVQQQKTKSQTFWQGTDGDNPMKEYIHYRLVVAEVGLDLSEFASGLELIRIIRHCLIAHQDAYEQLSILHRDISTGNLLIVPGPGRSPGFATVRKGMLNDWDLCKKVDKSGKETKPRQIYRTGTWAFMSANLLLDLSKQHVLQDDLESFFHVLLHHAVVYLDTNCNDVPGFVADFFDSYTTTADRCIGGKCKHSAFLQGEILDSGMQSILFSDESPMNTLIAKIIWPFHNYYLLKNTQKGTTDSSLPLAVGPKEDRWERYEAELESGGEDDDDDDDGDNHRKHNLDISTLEKEAKAICSHRDMVRFFTKFSKEELWPRDKLPAHRIKANLKPRTSNAVKRDSGTVELATGERPFKRSKLSEMTTSRLSTRLRTKPNRTNSHQHSTGQRRSGRP</sequence>
<organism evidence="3 4">
    <name type="scientific">Jaapia argillacea MUCL 33604</name>
    <dbReference type="NCBI Taxonomy" id="933084"/>
    <lineage>
        <taxon>Eukaryota</taxon>
        <taxon>Fungi</taxon>
        <taxon>Dikarya</taxon>
        <taxon>Basidiomycota</taxon>
        <taxon>Agaricomycotina</taxon>
        <taxon>Agaricomycetes</taxon>
        <taxon>Agaricomycetidae</taxon>
        <taxon>Jaapiales</taxon>
        <taxon>Jaapiaceae</taxon>
        <taxon>Jaapia</taxon>
    </lineage>
</organism>
<accession>A0A067Q8C3</accession>